<evidence type="ECO:0000256" key="1">
    <source>
        <dbReference type="ARBA" id="ARBA00023015"/>
    </source>
</evidence>
<sequence>MTKKTSLKDIAQTVGVSTALVSYVLNNQKENRISKLVAKKIREVAEELNYRPNQIAKSLKTNKTYTIGLVVADISNPFSSSLARIIEDEAEKFNYTVLFGSSDEKPQKARKLISALLNRQVDGLLISPPEGYEPQLAELQNQGIPFVLIDRYFPDLKTNYVALDNYAAIHKAVQHLLDSGYERVGMVTFHTSLFTINERKRGYLAALKENKIPFRKTWLKELPIDASGSAIAKAVDDLLRGPKPVDAILFASNTLALYGLQQINALHLNVPEQVAVVSIDQAESYNLFRTPITYIRQPLLEMGQVATKILLESIKKNNTTTQVNLEGELVIQDSTRPVEIIVSPTVPVG</sequence>
<accession>D2QU39</accession>
<keyword evidence="1" id="KW-0805">Transcription regulation</keyword>
<reference evidence="5 6" key="1">
    <citation type="journal article" date="2010" name="Stand. Genomic Sci.">
        <title>Complete genome sequence of Spirosoma linguale type strain (1).</title>
        <authorList>
            <person name="Lail K."/>
            <person name="Sikorski J."/>
            <person name="Saunders E."/>
            <person name="Lapidus A."/>
            <person name="Glavina Del Rio T."/>
            <person name="Copeland A."/>
            <person name="Tice H."/>
            <person name="Cheng J.-F."/>
            <person name="Lucas S."/>
            <person name="Nolan M."/>
            <person name="Bruce D."/>
            <person name="Goodwin L."/>
            <person name="Pitluck S."/>
            <person name="Ivanova N."/>
            <person name="Mavromatis K."/>
            <person name="Ovchinnikova G."/>
            <person name="Pati A."/>
            <person name="Chen A."/>
            <person name="Palaniappan K."/>
            <person name="Land M."/>
            <person name="Hauser L."/>
            <person name="Chang Y.-J."/>
            <person name="Jeffries C.D."/>
            <person name="Chain P."/>
            <person name="Brettin T."/>
            <person name="Detter J.C."/>
            <person name="Schuetze A."/>
            <person name="Rohde M."/>
            <person name="Tindall B.J."/>
            <person name="Goeker M."/>
            <person name="Bristow J."/>
            <person name="Eisen J.A."/>
            <person name="Markowitz V."/>
            <person name="Hugenholtz P."/>
            <person name="Kyrpides N.C."/>
            <person name="Klenk H.-P."/>
            <person name="Chen F."/>
        </authorList>
    </citation>
    <scope>NUCLEOTIDE SEQUENCE [LARGE SCALE GENOMIC DNA]</scope>
    <source>
        <strain evidence="6">ATCC 33905 / DSM 74 / LMG 10896 / Claus 1</strain>
    </source>
</reference>
<dbReference type="PANTHER" id="PTHR30146:SF109">
    <property type="entry name" value="HTH-TYPE TRANSCRIPTIONAL REGULATOR GALS"/>
    <property type="match status" value="1"/>
</dbReference>
<dbReference type="KEGG" id="sli:Slin_6362"/>
<evidence type="ECO:0000313" key="6">
    <source>
        <dbReference type="Proteomes" id="UP000002028"/>
    </source>
</evidence>
<dbReference type="PROSITE" id="PS50932">
    <property type="entry name" value="HTH_LACI_2"/>
    <property type="match status" value="1"/>
</dbReference>
<gene>
    <name evidence="5" type="ordered locus">Slin_6362</name>
</gene>
<dbReference type="eggNOG" id="COG1609">
    <property type="taxonomic scope" value="Bacteria"/>
</dbReference>
<dbReference type="GO" id="GO:0003700">
    <property type="term" value="F:DNA-binding transcription factor activity"/>
    <property type="evidence" value="ECO:0007669"/>
    <property type="project" value="TreeGrafter"/>
</dbReference>
<dbReference type="SUPFAM" id="SSF47413">
    <property type="entry name" value="lambda repressor-like DNA-binding domains"/>
    <property type="match status" value="1"/>
</dbReference>
<evidence type="ECO:0000313" key="5">
    <source>
        <dbReference type="EMBL" id="ADB42321.1"/>
    </source>
</evidence>
<dbReference type="CDD" id="cd19977">
    <property type="entry name" value="PBP1_EndR-like"/>
    <property type="match status" value="1"/>
</dbReference>
<dbReference type="Gene3D" id="1.10.260.40">
    <property type="entry name" value="lambda repressor-like DNA-binding domains"/>
    <property type="match status" value="1"/>
</dbReference>
<evidence type="ECO:0000256" key="3">
    <source>
        <dbReference type="ARBA" id="ARBA00023163"/>
    </source>
</evidence>
<dbReference type="Pfam" id="PF00532">
    <property type="entry name" value="Peripla_BP_1"/>
    <property type="match status" value="1"/>
</dbReference>
<dbReference type="AlphaFoldDB" id="D2QU39"/>
<protein>
    <submittedName>
        <fullName evidence="5">Transcriptional regulator, LacI family</fullName>
    </submittedName>
</protein>
<keyword evidence="2" id="KW-0238">DNA-binding</keyword>
<keyword evidence="6" id="KW-1185">Reference proteome</keyword>
<dbReference type="Pfam" id="PF00356">
    <property type="entry name" value="LacI"/>
    <property type="match status" value="1"/>
</dbReference>
<dbReference type="InterPro" id="IPR010982">
    <property type="entry name" value="Lambda_DNA-bd_dom_sf"/>
</dbReference>
<proteinExistence type="predicted"/>
<dbReference type="Proteomes" id="UP000002028">
    <property type="component" value="Chromosome"/>
</dbReference>
<dbReference type="GO" id="GO:0000976">
    <property type="term" value="F:transcription cis-regulatory region binding"/>
    <property type="evidence" value="ECO:0007669"/>
    <property type="project" value="TreeGrafter"/>
</dbReference>
<dbReference type="InterPro" id="IPR001761">
    <property type="entry name" value="Peripla_BP/Lac1_sug-bd_dom"/>
</dbReference>
<dbReference type="CDD" id="cd01392">
    <property type="entry name" value="HTH_LacI"/>
    <property type="match status" value="1"/>
</dbReference>
<feature type="domain" description="HTH lacI-type" evidence="4">
    <location>
        <begin position="5"/>
        <end position="61"/>
    </location>
</feature>
<evidence type="ECO:0000256" key="2">
    <source>
        <dbReference type="ARBA" id="ARBA00023125"/>
    </source>
</evidence>
<dbReference type="RefSeq" id="WP_012930805.1">
    <property type="nucleotide sequence ID" value="NC_013730.1"/>
</dbReference>
<organism evidence="5 6">
    <name type="scientific">Spirosoma linguale (strain ATCC 33905 / DSM 74 / LMG 10896 / Claus 1)</name>
    <dbReference type="NCBI Taxonomy" id="504472"/>
    <lineage>
        <taxon>Bacteria</taxon>
        <taxon>Pseudomonadati</taxon>
        <taxon>Bacteroidota</taxon>
        <taxon>Cytophagia</taxon>
        <taxon>Cytophagales</taxon>
        <taxon>Cytophagaceae</taxon>
        <taxon>Spirosoma</taxon>
    </lineage>
</organism>
<dbReference type="InterPro" id="IPR000843">
    <property type="entry name" value="HTH_LacI"/>
</dbReference>
<dbReference type="SUPFAM" id="SSF53822">
    <property type="entry name" value="Periplasmic binding protein-like I"/>
    <property type="match status" value="1"/>
</dbReference>
<dbReference type="Gene3D" id="3.40.50.2300">
    <property type="match status" value="2"/>
</dbReference>
<keyword evidence="3" id="KW-0804">Transcription</keyword>
<dbReference type="SMART" id="SM00354">
    <property type="entry name" value="HTH_LACI"/>
    <property type="match status" value="1"/>
</dbReference>
<dbReference type="HOGENOM" id="CLU_037628_6_1_10"/>
<evidence type="ECO:0000259" key="4">
    <source>
        <dbReference type="PROSITE" id="PS50932"/>
    </source>
</evidence>
<name>D2QU39_SPILD</name>
<dbReference type="InterPro" id="IPR028082">
    <property type="entry name" value="Peripla_BP_I"/>
</dbReference>
<dbReference type="EMBL" id="CP001769">
    <property type="protein sequence ID" value="ADB42321.1"/>
    <property type="molecule type" value="Genomic_DNA"/>
</dbReference>
<dbReference type="PANTHER" id="PTHR30146">
    <property type="entry name" value="LACI-RELATED TRANSCRIPTIONAL REPRESSOR"/>
    <property type="match status" value="1"/>
</dbReference>
<dbReference type="STRING" id="504472.Slin_6362"/>